<feature type="region of interest" description="Disordered" evidence="1">
    <location>
        <begin position="126"/>
        <end position="167"/>
    </location>
</feature>
<keyword evidence="3" id="KW-1185">Reference proteome</keyword>
<comment type="caution">
    <text evidence="2">The sequence shown here is derived from an EMBL/GenBank/DDBJ whole genome shotgun (WGS) entry which is preliminary data.</text>
</comment>
<dbReference type="GO" id="GO:0009535">
    <property type="term" value="C:chloroplast thylakoid membrane"/>
    <property type="evidence" value="ECO:0000318"/>
    <property type="project" value="GO_Central"/>
</dbReference>
<accession>A0A0K9NUY1</accession>
<feature type="compositionally biased region" description="Basic and acidic residues" evidence="1">
    <location>
        <begin position="126"/>
        <end position="142"/>
    </location>
</feature>
<dbReference type="Pfam" id="PF20711">
    <property type="entry name" value="DUF6825"/>
    <property type="match status" value="1"/>
</dbReference>
<dbReference type="STRING" id="29655.A0A0K9NUY1"/>
<evidence type="ECO:0000256" key="1">
    <source>
        <dbReference type="SAM" id="MobiDB-lite"/>
    </source>
</evidence>
<dbReference type="AlphaFoldDB" id="A0A0K9NUY1"/>
<gene>
    <name evidence="2" type="ORF">ZOSMA_5G03060</name>
</gene>
<evidence type="ECO:0000313" key="3">
    <source>
        <dbReference type="Proteomes" id="UP000036987"/>
    </source>
</evidence>
<dbReference type="PANTHER" id="PTHR35745">
    <property type="entry name" value="BNACNNG14650D PROTEIN"/>
    <property type="match status" value="1"/>
</dbReference>
<feature type="compositionally biased region" description="Low complexity" evidence="1">
    <location>
        <begin position="143"/>
        <end position="158"/>
    </location>
</feature>
<dbReference type="OrthoDB" id="532061at2759"/>
<protein>
    <submittedName>
        <fullName evidence="2">Uncharacterized protein</fullName>
    </submittedName>
</protein>
<dbReference type="GO" id="GO:0010027">
    <property type="term" value="P:thylakoid membrane organization"/>
    <property type="evidence" value="ECO:0007669"/>
    <property type="project" value="InterPro"/>
</dbReference>
<sequence>MFTLHVSPIYHPTTTLYNTTCPRVSIQALHLKPQFLVGRWGQQKRGSVPCCLGSDGSNRDENRGSNSGGNDSKTVLDAFFLGKAFAETLNERVESTVGEILSVVGQWQAEQQKQIADFQEEVVERAQRDKEKTAIEAMDESKPSSSSSDSTFSGITPSPIVKNSFDDPLIKMFDD</sequence>
<reference evidence="3" key="1">
    <citation type="journal article" date="2016" name="Nature">
        <title>The genome of the seagrass Zostera marina reveals angiosperm adaptation to the sea.</title>
        <authorList>
            <person name="Olsen J.L."/>
            <person name="Rouze P."/>
            <person name="Verhelst B."/>
            <person name="Lin Y.-C."/>
            <person name="Bayer T."/>
            <person name="Collen J."/>
            <person name="Dattolo E."/>
            <person name="De Paoli E."/>
            <person name="Dittami S."/>
            <person name="Maumus F."/>
            <person name="Michel G."/>
            <person name="Kersting A."/>
            <person name="Lauritano C."/>
            <person name="Lohaus R."/>
            <person name="Toepel M."/>
            <person name="Tonon T."/>
            <person name="Vanneste K."/>
            <person name="Amirebrahimi M."/>
            <person name="Brakel J."/>
            <person name="Bostroem C."/>
            <person name="Chovatia M."/>
            <person name="Grimwood J."/>
            <person name="Jenkins J.W."/>
            <person name="Jueterbock A."/>
            <person name="Mraz A."/>
            <person name="Stam W.T."/>
            <person name="Tice H."/>
            <person name="Bornberg-Bauer E."/>
            <person name="Green P.J."/>
            <person name="Pearson G.A."/>
            <person name="Procaccini G."/>
            <person name="Duarte C.M."/>
            <person name="Schmutz J."/>
            <person name="Reusch T.B.H."/>
            <person name="Van de Peer Y."/>
        </authorList>
    </citation>
    <scope>NUCLEOTIDE SEQUENCE [LARGE SCALE GENOMIC DNA]</scope>
    <source>
        <strain evidence="3">cv. Finnish</strain>
    </source>
</reference>
<dbReference type="PANTHER" id="PTHR35745:SF1">
    <property type="entry name" value="OS04G0513000 PROTEIN"/>
    <property type="match status" value="1"/>
</dbReference>
<organism evidence="2 3">
    <name type="scientific">Zostera marina</name>
    <name type="common">Eelgrass</name>
    <dbReference type="NCBI Taxonomy" id="29655"/>
    <lineage>
        <taxon>Eukaryota</taxon>
        <taxon>Viridiplantae</taxon>
        <taxon>Streptophyta</taxon>
        <taxon>Embryophyta</taxon>
        <taxon>Tracheophyta</taxon>
        <taxon>Spermatophyta</taxon>
        <taxon>Magnoliopsida</taxon>
        <taxon>Liliopsida</taxon>
        <taxon>Zosteraceae</taxon>
        <taxon>Zostera</taxon>
    </lineage>
</organism>
<dbReference type="Proteomes" id="UP000036987">
    <property type="component" value="Unassembled WGS sequence"/>
</dbReference>
<evidence type="ECO:0000313" key="2">
    <source>
        <dbReference type="EMBL" id="KMZ60438.1"/>
    </source>
</evidence>
<dbReference type="EMBL" id="LFYR01001623">
    <property type="protein sequence ID" value="KMZ60438.1"/>
    <property type="molecule type" value="Genomic_DNA"/>
</dbReference>
<proteinExistence type="predicted"/>
<dbReference type="InterPro" id="IPR040003">
    <property type="entry name" value="PG18-like"/>
</dbReference>
<feature type="region of interest" description="Disordered" evidence="1">
    <location>
        <begin position="51"/>
        <end position="70"/>
    </location>
</feature>
<name>A0A0K9NUY1_ZOSMR</name>